<feature type="compositionally biased region" description="Low complexity" evidence="1">
    <location>
        <begin position="7"/>
        <end position="34"/>
    </location>
</feature>
<feature type="region of interest" description="Disordered" evidence="1">
    <location>
        <begin position="1"/>
        <end position="34"/>
    </location>
</feature>
<name>A0A857N7Q9_9BACT</name>
<keyword evidence="2" id="KW-0812">Transmembrane</keyword>
<dbReference type="EMBL" id="CP047901">
    <property type="protein sequence ID" value="QHO63409.1"/>
    <property type="molecule type" value="Genomic_DNA"/>
</dbReference>
<dbReference type="Proteomes" id="UP000463983">
    <property type="component" value="Chromosome"/>
</dbReference>
<evidence type="ECO:0000313" key="3">
    <source>
        <dbReference type="EMBL" id="QHO63409.1"/>
    </source>
</evidence>
<dbReference type="KEGG" id="caqa:MICH65_0428"/>
<keyword evidence="4" id="KW-1185">Reference proteome</keyword>
<protein>
    <submittedName>
        <fullName evidence="3">Uncharacterized protein</fullName>
    </submittedName>
</protein>
<evidence type="ECO:0000256" key="1">
    <source>
        <dbReference type="SAM" id="MobiDB-lite"/>
    </source>
</evidence>
<keyword evidence="2" id="KW-1133">Transmembrane helix</keyword>
<sequence length="174" mass="18135">MAELKKLNLTQSNSSNPTSPTTSPTSPATPSLPTSIKQKGPLIVVLVILAGVASGYALSQFFPKTTSTSTLSPASQADISNVKPGDTFGVESDAFSDTADGILEKGGINGEGSHKLIRPGGESQTVYLTSSVVDLDELVGHKVTVWGETFDAQKAGWLMDVGRVKVLELNASTE</sequence>
<evidence type="ECO:0000256" key="2">
    <source>
        <dbReference type="SAM" id="Phobius"/>
    </source>
</evidence>
<keyword evidence="2" id="KW-0472">Membrane</keyword>
<proteinExistence type="predicted"/>
<gene>
    <name evidence="3" type="ORF">MICH65_0428</name>
</gene>
<accession>A0A857N7Q9</accession>
<feature type="transmembrane region" description="Helical" evidence="2">
    <location>
        <begin position="42"/>
        <end position="62"/>
    </location>
</feature>
<reference evidence="4" key="1">
    <citation type="journal article" date="2020" name="Microorganisms">
        <title>Complete Genome of a Member of a New Bacterial Lineage in the Microgenomates Group Reveals an Unusual Nucleotide Composition Disparity Between Two Strands of DNA and Limited Metabolic Potential.</title>
        <authorList>
            <person name="Kadnikov V.V."/>
            <person name="Mardanov A.V."/>
            <person name="Beletsky A.V."/>
            <person name="Karnachuk O.V."/>
            <person name="Ravin N.V."/>
        </authorList>
    </citation>
    <scope>NUCLEOTIDE SEQUENCE [LARGE SCALE GENOMIC DNA]</scope>
</reference>
<evidence type="ECO:0000313" key="4">
    <source>
        <dbReference type="Proteomes" id="UP000463983"/>
    </source>
</evidence>
<dbReference type="AlphaFoldDB" id="A0A857N7Q9"/>
<dbReference type="RefSeq" id="WP_161931792.1">
    <property type="nucleotide sequence ID" value="NZ_CP047901.1"/>
</dbReference>
<organism evidence="3 4">
    <name type="scientific">Candidatus Chazhemtobacterium aquaticus</name>
    <dbReference type="NCBI Taxonomy" id="2715735"/>
    <lineage>
        <taxon>Bacteria</taxon>
        <taxon>Candidatus Chazhemtobacteraceae</taxon>
        <taxon>Candidatus Chazhemtobacterium</taxon>
    </lineage>
</organism>